<dbReference type="CDD" id="cd06442">
    <property type="entry name" value="DPM1_like"/>
    <property type="match status" value="1"/>
</dbReference>
<evidence type="ECO:0000256" key="4">
    <source>
        <dbReference type="ARBA" id="ARBA00022679"/>
    </source>
</evidence>
<dbReference type="GO" id="GO:0000271">
    <property type="term" value="P:polysaccharide biosynthetic process"/>
    <property type="evidence" value="ECO:0007669"/>
    <property type="project" value="InterPro"/>
</dbReference>
<gene>
    <name evidence="11" type="ORF">UU12_C0028G0004</name>
</gene>
<dbReference type="SUPFAM" id="SSF53448">
    <property type="entry name" value="Nucleotide-diphospho-sugar transferases"/>
    <property type="match status" value="1"/>
</dbReference>
<dbReference type="PANTHER" id="PTHR43398:SF1">
    <property type="entry name" value="DOLICHOL-PHOSPHATE MANNOSYLTRANSFERASE SUBUNIT 1"/>
    <property type="match status" value="1"/>
</dbReference>
<evidence type="ECO:0000256" key="8">
    <source>
        <dbReference type="SAM" id="Phobius"/>
    </source>
</evidence>
<evidence type="ECO:0000256" key="3">
    <source>
        <dbReference type="ARBA" id="ARBA00022676"/>
    </source>
</evidence>
<evidence type="ECO:0000256" key="1">
    <source>
        <dbReference type="ARBA" id="ARBA00004141"/>
    </source>
</evidence>
<feature type="transmembrane region" description="Helical" evidence="8">
    <location>
        <begin position="357"/>
        <end position="382"/>
    </location>
</feature>
<dbReference type="GO" id="GO:0004582">
    <property type="term" value="F:dolichyl-phosphate beta-D-mannosyltransferase activity"/>
    <property type="evidence" value="ECO:0007669"/>
    <property type="project" value="InterPro"/>
</dbReference>
<sequence>MSIFTSLLYHLLMEKIVIVMPVWNEAENIKEMVEVLLNQEFPKIDADMNLLIVDNHSKDGTDRIAEEASKKYKNVHLIEQDNTGLGWAYIRGFQYATKKLGADAVMEMDADFQHPPRFVKSMVDAYLNGADYVIGSRYVKGGGIPSEWALSRKLVSYFGNLFIRIVLFKPGIHDLTTGFRLTKVKGVLDKIDLEQLMEPTRFSHKVDLLYQCLKNSKKTVEIPLQFAARTKEKSKFNWKEMVTTFKVAIILGVKDKQRFLKFGIVGGTGFVVNYVGLELLKRAGLSTYFATLFATEAAIISNFIFNNIWTFKDKTITKFGDVILQFLKFNFSSLFAVIVQPLIVTGATGLFGDVSLVRFLALVFALIIVVIPYNYIVYNLFIWRTWKMPFSK</sequence>
<dbReference type="STRING" id="1618563.UU12_C0028G0004"/>
<reference evidence="11 12" key="1">
    <citation type="journal article" date="2015" name="Nature">
        <title>rRNA introns, odd ribosomes, and small enigmatic genomes across a large radiation of phyla.</title>
        <authorList>
            <person name="Brown C.T."/>
            <person name="Hug L.A."/>
            <person name="Thomas B.C."/>
            <person name="Sharon I."/>
            <person name="Castelle C.J."/>
            <person name="Singh A."/>
            <person name="Wilkins M.J."/>
            <person name="Williams K.H."/>
            <person name="Banfield J.F."/>
        </authorList>
    </citation>
    <scope>NUCLEOTIDE SEQUENCE [LARGE SCALE GENOMIC DNA]</scope>
</reference>
<dbReference type="InterPro" id="IPR007267">
    <property type="entry name" value="GtrA_DPMS_TM"/>
</dbReference>
<dbReference type="EMBL" id="LBZK01000028">
    <property type="protein sequence ID" value="KKR70150.1"/>
    <property type="molecule type" value="Genomic_DNA"/>
</dbReference>
<dbReference type="Pfam" id="PF00535">
    <property type="entry name" value="Glycos_transf_2"/>
    <property type="match status" value="1"/>
</dbReference>
<keyword evidence="3" id="KW-0328">Glycosyltransferase</keyword>
<dbReference type="InterPro" id="IPR001173">
    <property type="entry name" value="Glyco_trans_2-like"/>
</dbReference>
<feature type="transmembrane region" description="Helical" evidence="8">
    <location>
        <begin position="288"/>
        <end position="309"/>
    </location>
</feature>
<evidence type="ECO:0000256" key="2">
    <source>
        <dbReference type="ARBA" id="ARBA00006739"/>
    </source>
</evidence>
<keyword evidence="4 11" id="KW-0808">Transferase</keyword>
<evidence type="ECO:0000256" key="6">
    <source>
        <dbReference type="ARBA" id="ARBA00022989"/>
    </source>
</evidence>
<keyword evidence="5 8" id="KW-0812">Transmembrane</keyword>
<evidence type="ECO:0000259" key="9">
    <source>
        <dbReference type="Pfam" id="PF00535"/>
    </source>
</evidence>
<feature type="domain" description="Glycosyltransferase 2-like" evidence="9">
    <location>
        <begin position="18"/>
        <end position="185"/>
    </location>
</feature>
<proteinExistence type="inferred from homology"/>
<comment type="subcellular location">
    <subcellularLocation>
        <location evidence="1">Membrane</location>
        <topology evidence="1">Multi-pass membrane protein</topology>
    </subcellularLocation>
</comment>
<keyword evidence="6 8" id="KW-1133">Transmembrane helix</keyword>
<dbReference type="Gene3D" id="3.90.550.10">
    <property type="entry name" value="Spore Coat Polysaccharide Biosynthesis Protein SpsA, Chain A"/>
    <property type="match status" value="1"/>
</dbReference>
<keyword evidence="7 8" id="KW-0472">Membrane</keyword>
<evidence type="ECO:0000256" key="5">
    <source>
        <dbReference type="ARBA" id="ARBA00022692"/>
    </source>
</evidence>
<feature type="transmembrane region" description="Helical" evidence="8">
    <location>
        <begin position="329"/>
        <end position="351"/>
    </location>
</feature>
<evidence type="ECO:0000313" key="12">
    <source>
        <dbReference type="Proteomes" id="UP000034562"/>
    </source>
</evidence>
<dbReference type="GO" id="GO:0009247">
    <property type="term" value="P:glycolipid biosynthetic process"/>
    <property type="evidence" value="ECO:0007669"/>
    <property type="project" value="TreeGrafter"/>
</dbReference>
<protein>
    <submittedName>
        <fullName evidence="11">Glycosyl transferase family 2</fullName>
    </submittedName>
</protein>
<comment type="caution">
    <text evidence="11">The sequence shown here is derived from an EMBL/GenBank/DDBJ whole genome shotgun (WGS) entry which is preliminary data.</text>
</comment>
<evidence type="ECO:0000313" key="11">
    <source>
        <dbReference type="EMBL" id="KKR70150.1"/>
    </source>
</evidence>
<evidence type="ECO:0000259" key="10">
    <source>
        <dbReference type="Pfam" id="PF04138"/>
    </source>
</evidence>
<comment type="similarity">
    <text evidence="2">Belongs to the glycosyltransferase 2 family.</text>
</comment>
<dbReference type="InterPro" id="IPR029044">
    <property type="entry name" value="Nucleotide-diphossugar_trans"/>
</dbReference>
<dbReference type="AlphaFoldDB" id="A0A0G0VDQ8"/>
<feature type="domain" description="GtrA/DPMS transmembrane" evidence="10">
    <location>
        <begin position="261"/>
        <end position="383"/>
    </location>
</feature>
<dbReference type="PANTHER" id="PTHR43398">
    <property type="entry name" value="DOLICHOL-PHOSPHATE MANNOSYLTRANSFERASE SUBUNIT 1"/>
    <property type="match status" value="1"/>
</dbReference>
<dbReference type="GO" id="GO:0016020">
    <property type="term" value="C:membrane"/>
    <property type="evidence" value="ECO:0007669"/>
    <property type="project" value="UniProtKB-SubCell"/>
</dbReference>
<evidence type="ECO:0000256" key="7">
    <source>
        <dbReference type="ARBA" id="ARBA00023136"/>
    </source>
</evidence>
<dbReference type="Proteomes" id="UP000034562">
    <property type="component" value="Unassembled WGS sequence"/>
</dbReference>
<dbReference type="Pfam" id="PF04138">
    <property type="entry name" value="GtrA_DPMS_TM"/>
    <property type="match status" value="1"/>
</dbReference>
<organism evidence="11 12">
    <name type="scientific">Candidatus Woesebacteria bacterium GW2011_GWA2_40_7b</name>
    <dbReference type="NCBI Taxonomy" id="1618563"/>
    <lineage>
        <taxon>Bacteria</taxon>
        <taxon>Candidatus Woeseibacteriota</taxon>
    </lineage>
</organism>
<name>A0A0G0VDQ8_9BACT</name>
<accession>A0A0G0VDQ8</accession>
<dbReference type="InterPro" id="IPR039528">
    <property type="entry name" value="DPM1-like"/>
</dbReference>